<dbReference type="AlphaFoldDB" id="A0AAN8JNG2"/>
<proteinExistence type="predicted"/>
<evidence type="ECO:0000313" key="4">
    <source>
        <dbReference type="Proteomes" id="UP001347796"/>
    </source>
</evidence>
<evidence type="ECO:0000313" key="3">
    <source>
        <dbReference type="EMBL" id="KAK6181141.1"/>
    </source>
</evidence>
<protein>
    <recommendedName>
        <fullName evidence="2">Costars domain-containing protein</fullName>
    </recommendedName>
</protein>
<dbReference type="Gene3D" id="1.10.10.1540">
    <property type="entry name" value="Costar domain"/>
    <property type="match status" value="1"/>
</dbReference>
<organism evidence="3 4">
    <name type="scientific">Patella caerulea</name>
    <name type="common">Rayed Mediterranean limpet</name>
    <dbReference type="NCBI Taxonomy" id="87958"/>
    <lineage>
        <taxon>Eukaryota</taxon>
        <taxon>Metazoa</taxon>
        <taxon>Spiralia</taxon>
        <taxon>Lophotrochozoa</taxon>
        <taxon>Mollusca</taxon>
        <taxon>Gastropoda</taxon>
        <taxon>Patellogastropoda</taxon>
        <taxon>Patelloidea</taxon>
        <taxon>Patellidae</taxon>
        <taxon>Patella</taxon>
    </lineage>
</organism>
<dbReference type="GO" id="GO:0045944">
    <property type="term" value="P:positive regulation of transcription by RNA polymerase II"/>
    <property type="evidence" value="ECO:0007669"/>
    <property type="project" value="TreeGrafter"/>
</dbReference>
<accession>A0AAN8JNG2</accession>
<feature type="region of interest" description="Disordered" evidence="1">
    <location>
        <begin position="42"/>
        <end position="62"/>
    </location>
</feature>
<dbReference type="Proteomes" id="UP001347796">
    <property type="component" value="Unassembled WGS sequence"/>
</dbReference>
<dbReference type="PANTHER" id="PTHR22739">
    <property type="entry name" value="STRIATED MUSCLE ACTIVATOR OF RHO-DEPENDENT SIGNALING-RELATED"/>
    <property type="match status" value="1"/>
</dbReference>
<dbReference type="PANTHER" id="PTHR22739:SF7">
    <property type="entry name" value="EG:152A3.3 PROTEIN-RELATED"/>
    <property type="match status" value="1"/>
</dbReference>
<dbReference type="InterPro" id="IPR027817">
    <property type="entry name" value="Costars_dom"/>
</dbReference>
<dbReference type="GO" id="GO:0003779">
    <property type="term" value="F:actin binding"/>
    <property type="evidence" value="ECO:0007669"/>
    <property type="project" value="InterPro"/>
</dbReference>
<dbReference type="Pfam" id="PF14705">
    <property type="entry name" value="Costars"/>
    <property type="match status" value="1"/>
</dbReference>
<gene>
    <name evidence="3" type="ORF">SNE40_009067</name>
</gene>
<dbReference type="SMART" id="SM01283">
    <property type="entry name" value="Costars"/>
    <property type="match status" value="1"/>
</dbReference>
<evidence type="ECO:0000259" key="2">
    <source>
        <dbReference type="SMART" id="SM01283"/>
    </source>
</evidence>
<keyword evidence="4" id="KW-1185">Reference proteome</keyword>
<reference evidence="3 4" key="1">
    <citation type="submission" date="2024-01" db="EMBL/GenBank/DDBJ databases">
        <title>The genome of the rayed Mediterranean limpet Patella caerulea (Linnaeus, 1758).</title>
        <authorList>
            <person name="Anh-Thu Weber A."/>
            <person name="Halstead-Nussloch G."/>
        </authorList>
    </citation>
    <scope>NUCLEOTIDE SEQUENCE [LARGE SCALE GENOMIC DNA]</scope>
    <source>
        <strain evidence="3">AATW-2023a</strain>
        <tissue evidence="3">Whole specimen</tissue>
    </source>
</reference>
<name>A0AAN8JNG2_PATCE</name>
<dbReference type="GO" id="GO:0030017">
    <property type="term" value="C:sarcomere"/>
    <property type="evidence" value="ECO:0007669"/>
    <property type="project" value="TreeGrafter"/>
</dbReference>
<dbReference type="EMBL" id="JAZGQO010000007">
    <property type="protein sequence ID" value="KAK6181141.1"/>
    <property type="molecule type" value="Genomic_DNA"/>
</dbReference>
<comment type="caution">
    <text evidence="3">The sequence shown here is derived from an EMBL/GenBank/DDBJ whole genome shotgun (WGS) entry which is preliminary data.</text>
</comment>
<evidence type="ECO:0000256" key="1">
    <source>
        <dbReference type="SAM" id="MobiDB-lite"/>
    </source>
</evidence>
<dbReference type="InterPro" id="IPR026111">
    <property type="entry name" value="Abra"/>
</dbReference>
<feature type="domain" description="Costars" evidence="2">
    <location>
        <begin position="67"/>
        <end position="143"/>
    </location>
</feature>
<dbReference type="InterPro" id="IPR038095">
    <property type="entry name" value="Costars_sf"/>
</dbReference>
<dbReference type="GO" id="GO:0035025">
    <property type="term" value="P:positive regulation of Rho protein signal transduction"/>
    <property type="evidence" value="ECO:0007669"/>
    <property type="project" value="InterPro"/>
</dbReference>
<sequence>MAQRNFFKDQVTNWQKKVDHHKENQLINPFSEWEGASHRARLDKNHPEYGKPVPGSLTEKRGKQANDHVFGEILDLTMTIDDMGDPQPDGTKTITFGKLFKSYLRVSNKVVGILLRARKRNYVAFEGEMLYQGRDENVIITLLEVPEDTRVWEYIPSFMTGGFE</sequence>